<feature type="transmembrane region" description="Helical" evidence="3">
    <location>
        <begin position="46"/>
        <end position="68"/>
    </location>
</feature>
<name>A0ABY6BPU3_9GAMM</name>
<keyword evidence="3" id="KW-0472">Membrane</keyword>
<dbReference type="InterPro" id="IPR050469">
    <property type="entry name" value="Diguanylate_Cyclase"/>
</dbReference>
<dbReference type="SMART" id="SM00267">
    <property type="entry name" value="GGDEF"/>
    <property type="match status" value="1"/>
</dbReference>
<protein>
    <recommendedName>
        <fullName evidence="1">diguanylate cyclase</fullName>
        <ecNumber evidence="1">2.7.7.65</ecNumber>
    </recommendedName>
</protein>
<dbReference type="InterPro" id="IPR043128">
    <property type="entry name" value="Rev_trsase/Diguanyl_cyclase"/>
</dbReference>
<organism evidence="5 6">
    <name type="scientific">Tahibacter amnicola</name>
    <dbReference type="NCBI Taxonomy" id="2976241"/>
    <lineage>
        <taxon>Bacteria</taxon>
        <taxon>Pseudomonadati</taxon>
        <taxon>Pseudomonadota</taxon>
        <taxon>Gammaproteobacteria</taxon>
        <taxon>Lysobacterales</taxon>
        <taxon>Rhodanobacteraceae</taxon>
        <taxon>Tahibacter</taxon>
    </lineage>
</organism>
<dbReference type="Gene3D" id="3.30.70.270">
    <property type="match status" value="1"/>
</dbReference>
<reference evidence="5" key="1">
    <citation type="submission" date="2022-09" db="EMBL/GenBank/DDBJ databases">
        <title>Tahibacter sp. nov., isolated from a fresh water.</title>
        <authorList>
            <person name="Baek J.H."/>
            <person name="Lee J.K."/>
            <person name="Kim J.M."/>
            <person name="Jeon C.O."/>
        </authorList>
    </citation>
    <scope>NUCLEOTIDE SEQUENCE</scope>
    <source>
        <strain evidence="5">W38</strain>
    </source>
</reference>
<gene>
    <name evidence="5" type="ORF">N4264_09225</name>
</gene>
<evidence type="ECO:0000256" key="2">
    <source>
        <dbReference type="ARBA" id="ARBA00034247"/>
    </source>
</evidence>
<evidence type="ECO:0000256" key="1">
    <source>
        <dbReference type="ARBA" id="ARBA00012528"/>
    </source>
</evidence>
<dbReference type="PANTHER" id="PTHR45138:SF9">
    <property type="entry name" value="DIGUANYLATE CYCLASE DGCM-RELATED"/>
    <property type="match status" value="1"/>
</dbReference>
<evidence type="ECO:0000313" key="6">
    <source>
        <dbReference type="Proteomes" id="UP001064632"/>
    </source>
</evidence>
<dbReference type="SUPFAM" id="SSF55073">
    <property type="entry name" value="Nucleotide cyclase"/>
    <property type="match status" value="1"/>
</dbReference>
<dbReference type="PANTHER" id="PTHR45138">
    <property type="entry name" value="REGULATORY COMPONENTS OF SENSORY TRANSDUCTION SYSTEM"/>
    <property type="match status" value="1"/>
</dbReference>
<feature type="transmembrane region" description="Helical" evidence="3">
    <location>
        <begin position="142"/>
        <end position="162"/>
    </location>
</feature>
<evidence type="ECO:0000256" key="3">
    <source>
        <dbReference type="SAM" id="Phobius"/>
    </source>
</evidence>
<dbReference type="RefSeq" id="WP_261696745.1">
    <property type="nucleotide sequence ID" value="NZ_CP104694.1"/>
</dbReference>
<comment type="catalytic activity">
    <reaction evidence="2">
        <text>2 GTP = 3',3'-c-di-GMP + 2 diphosphate</text>
        <dbReference type="Rhea" id="RHEA:24898"/>
        <dbReference type="ChEBI" id="CHEBI:33019"/>
        <dbReference type="ChEBI" id="CHEBI:37565"/>
        <dbReference type="ChEBI" id="CHEBI:58805"/>
        <dbReference type="EC" id="2.7.7.65"/>
    </reaction>
</comment>
<feature type="transmembrane region" description="Helical" evidence="3">
    <location>
        <begin position="75"/>
        <end position="92"/>
    </location>
</feature>
<keyword evidence="6" id="KW-1185">Reference proteome</keyword>
<dbReference type="NCBIfam" id="TIGR00254">
    <property type="entry name" value="GGDEF"/>
    <property type="match status" value="1"/>
</dbReference>
<evidence type="ECO:0000259" key="4">
    <source>
        <dbReference type="PROSITE" id="PS50887"/>
    </source>
</evidence>
<dbReference type="EC" id="2.7.7.65" evidence="1"/>
<feature type="transmembrane region" description="Helical" evidence="3">
    <location>
        <begin position="20"/>
        <end position="40"/>
    </location>
</feature>
<feature type="transmembrane region" description="Helical" evidence="3">
    <location>
        <begin position="118"/>
        <end position="136"/>
    </location>
</feature>
<sequence>MVQRRDSFTLLRERTRWRIALLMCLFGMGMMVVLGLLNARDGRQDSVFLSIAVFSVLAVCLVMLLALPRSTGGKIYFWITIGVLVYLPLFGLQQGRTFHYWAYVLPPVLFFLMRPKPALVAMIAFGIYACAMVAPFTPWIDVARIGLSYSLLVGFMYTYALLEESASAMLRYYSERDPLTNCLNRRTFNETLQEFEQAASDDGGAVLLMDVDRFKSINDVHGHLVGDRVITQVAATLGTELDTGMALYRYGGEEFAVMFAGGDEARALQLAERLRRAIETTTISGLQVTISIGVAVWGTKASSVAAALDAADNALYAAKRAGRNRVESASAHAPRLQRSL</sequence>
<dbReference type="Proteomes" id="UP001064632">
    <property type="component" value="Chromosome"/>
</dbReference>
<dbReference type="CDD" id="cd01949">
    <property type="entry name" value="GGDEF"/>
    <property type="match status" value="1"/>
</dbReference>
<dbReference type="InterPro" id="IPR029787">
    <property type="entry name" value="Nucleotide_cyclase"/>
</dbReference>
<evidence type="ECO:0000313" key="5">
    <source>
        <dbReference type="EMBL" id="UXI69792.1"/>
    </source>
</evidence>
<dbReference type="InterPro" id="IPR000160">
    <property type="entry name" value="GGDEF_dom"/>
</dbReference>
<keyword evidence="3" id="KW-0812">Transmembrane</keyword>
<feature type="domain" description="GGDEF" evidence="4">
    <location>
        <begin position="202"/>
        <end position="331"/>
    </location>
</feature>
<proteinExistence type="predicted"/>
<dbReference type="PROSITE" id="PS50887">
    <property type="entry name" value="GGDEF"/>
    <property type="match status" value="1"/>
</dbReference>
<dbReference type="EMBL" id="CP104694">
    <property type="protein sequence ID" value="UXI69792.1"/>
    <property type="molecule type" value="Genomic_DNA"/>
</dbReference>
<keyword evidence="3" id="KW-1133">Transmembrane helix</keyword>
<accession>A0ABY6BPU3</accession>
<dbReference type="Pfam" id="PF00990">
    <property type="entry name" value="GGDEF"/>
    <property type="match status" value="1"/>
</dbReference>